<sequence length="229" mass="24955">MNKVQKGLIGTAVTATVVAAVGFGTYSAFNDSNDLGLDLIESEAATISAGIYDAEGSKIESGASSSFQLFRDRDDLHLLPGESWEPETFRIQNDGNRAFDIKNNPSGSQTNFDFVSSLFDGVDDWDYKHPDIKFENVEVEIALEFSEGSLNDDQIYTADFGDNGFKQTVTKGGSNQAFNLFGATLREGEYVDVSLSLGLNESADNEFQGQTFGAGFNLFVEQNNEADRN</sequence>
<dbReference type="AlphaFoldDB" id="A0A969PRY1"/>
<evidence type="ECO:0000313" key="2">
    <source>
        <dbReference type="Proteomes" id="UP000752012"/>
    </source>
</evidence>
<gene>
    <name evidence="1" type="ORF">HCN83_04660</name>
</gene>
<protein>
    <recommendedName>
        <fullName evidence="3">Spore coat-associated protein N</fullName>
    </recommendedName>
</protein>
<dbReference type="Proteomes" id="UP000752012">
    <property type="component" value="Unassembled WGS sequence"/>
</dbReference>
<organism evidence="1 2">
    <name type="scientific">Alkalicoccus luteus</name>
    <dbReference type="NCBI Taxonomy" id="1237094"/>
    <lineage>
        <taxon>Bacteria</taxon>
        <taxon>Bacillati</taxon>
        <taxon>Bacillota</taxon>
        <taxon>Bacilli</taxon>
        <taxon>Bacillales</taxon>
        <taxon>Bacillaceae</taxon>
        <taxon>Alkalicoccus</taxon>
    </lineage>
</organism>
<accession>A0A969PRY1</accession>
<comment type="caution">
    <text evidence="1">The sequence shown here is derived from an EMBL/GenBank/DDBJ whole genome shotgun (WGS) entry which is preliminary data.</text>
</comment>
<keyword evidence="2" id="KW-1185">Reference proteome</keyword>
<evidence type="ECO:0008006" key="3">
    <source>
        <dbReference type="Google" id="ProtNLM"/>
    </source>
</evidence>
<name>A0A969PRY1_9BACI</name>
<evidence type="ECO:0000313" key="1">
    <source>
        <dbReference type="EMBL" id="NJP36873.1"/>
    </source>
</evidence>
<proteinExistence type="predicted"/>
<dbReference type="RefSeq" id="WP_168005169.1">
    <property type="nucleotide sequence ID" value="NZ_JAATHJ010000005.1"/>
</dbReference>
<reference evidence="1 2" key="1">
    <citation type="submission" date="2020-03" db="EMBL/GenBank/DDBJ databases">
        <title>Assessment of the enzymatic potential of alkaline-tolerant lipase obtained from Bacillus luteus H11 (technogenic soil) for the bioremediation of saline soils contaminated with petroleum substances.</title>
        <authorList>
            <person name="Kalwasinska A."/>
        </authorList>
    </citation>
    <scope>NUCLEOTIDE SEQUENCE [LARGE SCALE GENOMIC DNA]</scope>
    <source>
        <strain evidence="1 2">H11</strain>
    </source>
</reference>
<dbReference type="EMBL" id="JAATHJ010000005">
    <property type="protein sequence ID" value="NJP36873.1"/>
    <property type="molecule type" value="Genomic_DNA"/>
</dbReference>